<dbReference type="PIRSF" id="PIRSF001522">
    <property type="entry name" value="Peptidase_A26"/>
    <property type="match status" value="1"/>
</dbReference>
<feature type="active site" evidence="1">
    <location>
        <position position="106"/>
    </location>
</feature>
<dbReference type="OrthoDB" id="5464981at2"/>
<dbReference type="InterPro" id="IPR053724">
    <property type="entry name" value="OMP_A26_sf"/>
</dbReference>
<feature type="signal peptide" evidence="2">
    <location>
        <begin position="1"/>
        <end position="21"/>
    </location>
</feature>
<dbReference type="GO" id="GO:0006508">
    <property type="term" value="P:proteolysis"/>
    <property type="evidence" value="ECO:0007669"/>
    <property type="project" value="InterPro"/>
</dbReference>
<keyword evidence="2" id="KW-0732">Signal</keyword>
<dbReference type="GO" id="GO:0004190">
    <property type="term" value="F:aspartic-type endopeptidase activity"/>
    <property type="evidence" value="ECO:0007669"/>
    <property type="project" value="InterPro"/>
</dbReference>
<feature type="chain" id="PRO_5016135367" evidence="2">
    <location>
        <begin position="22"/>
        <end position="320"/>
    </location>
</feature>
<dbReference type="GO" id="GO:0009279">
    <property type="term" value="C:cell outer membrane"/>
    <property type="evidence" value="ECO:0007669"/>
    <property type="project" value="InterPro"/>
</dbReference>
<dbReference type="SUPFAM" id="SSF69917">
    <property type="entry name" value="OMPT-like"/>
    <property type="match status" value="1"/>
</dbReference>
<dbReference type="RefSeq" id="WP_110375363.1">
    <property type="nucleotide sequence ID" value="NZ_JAHBRY010000001.1"/>
</dbReference>
<name>A0A2V3U7H3_9HYPH</name>
<proteinExistence type="predicted"/>
<gene>
    <name evidence="3" type="ORF">C7450_106227</name>
</gene>
<dbReference type="AlphaFoldDB" id="A0A2V3U7H3"/>
<dbReference type="Pfam" id="PF01278">
    <property type="entry name" value="Omptin"/>
    <property type="match status" value="1"/>
</dbReference>
<dbReference type="EMBL" id="QJJK01000006">
    <property type="protein sequence ID" value="PXW58052.1"/>
    <property type="molecule type" value="Genomic_DNA"/>
</dbReference>
<comment type="caution">
    <text evidence="3">The sequence shown here is derived from an EMBL/GenBank/DDBJ whole genome shotgun (WGS) entry which is preliminary data.</text>
</comment>
<feature type="active site" evidence="1">
    <location>
        <position position="233"/>
    </location>
</feature>
<dbReference type="Gene3D" id="2.40.128.90">
    <property type="entry name" value="OMPT-like"/>
    <property type="match status" value="1"/>
</dbReference>
<feature type="active site" evidence="1">
    <location>
        <position position="231"/>
    </location>
</feature>
<feature type="active site" evidence="1">
    <location>
        <position position="108"/>
    </location>
</feature>
<accession>A0A2V3U7H3</accession>
<evidence type="ECO:0000256" key="1">
    <source>
        <dbReference type="PIRSR" id="PIRSR001522-1"/>
    </source>
</evidence>
<reference evidence="3 4" key="1">
    <citation type="submission" date="2018-05" db="EMBL/GenBank/DDBJ databases">
        <title>Genomic Encyclopedia of Type Strains, Phase IV (KMG-IV): sequencing the most valuable type-strain genomes for metagenomic binning, comparative biology and taxonomic classification.</title>
        <authorList>
            <person name="Goeker M."/>
        </authorList>
    </citation>
    <scope>NUCLEOTIDE SEQUENCE [LARGE SCALE GENOMIC DNA]</scope>
    <source>
        <strain evidence="3 4">DSM 6462</strain>
    </source>
</reference>
<protein>
    <submittedName>
        <fullName evidence="3">Plasminogen activator</fullName>
    </submittedName>
</protein>
<dbReference type="InterPro" id="IPR020080">
    <property type="entry name" value="OM_adhesin/peptidase_omptin"/>
</dbReference>
<dbReference type="InterPro" id="IPR000036">
    <property type="entry name" value="Peptidase_A26_omptin"/>
</dbReference>
<evidence type="ECO:0000256" key="2">
    <source>
        <dbReference type="SAM" id="SignalP"/>
    </source>
</evidence>
<evidence type="ECO:0000313" key="3">
    <source>
        <dbReference type="EMBL" id="PXW58052.1"/>
    </source>
</evidence>
<organism evidence="3 4">
    <name type="scientific">Chelatococcus asaccharovorans</name>
    <dbReference type="NCBI Taxonomy" id="28210"/>
    <lineage>
        <taxon>Bacteria</taxon>
        <taxon>Pseudomonadati</taxon>
        <taxon>Pseudomonadota</taxon>
        <taxon>Alphaproteobacteria</taxon>
        <taxon>Hyphomicrobiales</taxon>
        <taxon>Chelatococcaceae</taxon>
        <taxon>Chelatococcus</taxon>
    </lineage>
</organism>
<keyword evidence="4" id="KW-1185">Reference proteome</keyword>
<sequence length="320" mass="35669">MSMVRNAALAVWLVGSGAAEARDVETTRQAGFTSVRWDVSVYSGYLTGQATELVYRTATGEKLSQLNWQIDRALVLGGSAGFHPLDWLTLRLGGWSNIAAAAAMDDFDWFADYQGFQSWTHWSHHDTGMTRAVQFDLNLTARLWQHEGFRLSALGGYRALHFKWKAYGGPFIQSVYDFRDVVGTFPHALGITYRQDWHSPYVGLRAQYDGAQWSLTAEATGSLFGRASGIDHHLWRATLFNDDFRNVRMVGATLAAEYHIADSLSLMARADYQRLGEARGSVTENNYASTMGAIVQRHWRTGAGASLEMAIVSLGLKARW</sequence>
<evidence type="ECO:0000313" key="4">
    <source>
        <dbReference type="Proteomes" id="UP000248021"/>
    </source>
</evidence>
<dbReference type="Proteomes" id="UP000248021">
    <property type="component" value="Unassembled WGS sequence"/>
</dbReference>
<dbReference type="PRINTS" id="PR00482">
    <property type="entry name" value="OMPTIN"/>
</dbReference>